<keyword evidence="3" id="KW-1185">Reference proteome</keyword>
<reference evidence="2 3" key="1">
    <citation type="journal article" date="2024" name="G3 (Bethesda)">
        <title>Genome assembly of Hibiscus sabdariffa L. provides insights into metabolisms of medicinal natural products.</title>
        <authorList>
            <person name="Kim T."/>
        </authorList>
    </citation>
    <scope>NUCLEOTIDE SEQUENCE [LARGE SCALE GENOMIC DNA]</scope>
    <source>
        <strain evidence="2">TK-2024</strain>
        <tissue evidence="2">Old leaves</tissue>
    </source>
</reference>
<evidence type="ECO:0000256" key="1">
    <source>
        <dbReference type="SAM" id="MobiDB-lite"/>
    </source>
</evidence>
<sequence>MAAWQNIISPGREKYPSSNADTVNLGPATLAKQRERVKWVPPVTCSFVCTHDAHDHTIPSSSCKTNAVTLKTEKYS</sequence>
<proteinExistence type="predicted"/>
<evidence type="ECO:0000313" key="3">
    <source>
        <dbReference type="Proteomes" id="UP001472677"/>
    </source>
</evidence>
<feature type="region of interest" description="Disordered" evidence="1">
    <location>
        <begin position="1"/>
        <end position="20"/>
    </location>
</feature>
<comment type="caution">
    <text evidence="2">The sequence shown here is derived from an EMBL/GenBank/DDBJ whole genome shotgun (WGS) entry which is preliminary data.</text>
</comment>
<evidence type="ECO:0000313" key="2">
    <source>
        <dbReference type="EMBL" id="KAK8579668.1"/>
    </source>
</evidence>
<accession>A0ABR2FFK3</accession>
<protein>
    <submittedName>
        <fullName evidence="2">Uncharacterized protein</fullName>
    </submittedName>
</protein>
<dbReference type="Proteomes" id="UP001472677">
    <property type="component" value="Unassembled WGS sequence"/>
</dbReference>
<dbReference type="EMBL" id="JBBPBM010000006">
    <property type="protein sequence ID" value="KAK8579668.1"/>
    <property type="molecule type" value="Genomic_DNA"/>
</dbReference>
<name>A0ABR2FFK3_9ROSI</name>
<gene>
    <name evidence="2" type="ORF">V6N12_069981</name>
</gene>
<organism evidence="2 3">
    <name type="scientific">Hibiscus sabdariffa</name>
    <name type="common">roselle</name>
    <dbReference type="NCBI Taxonomy" id="183260"/>
    <lineage>
        <taxon>Eukaryota</taxon>
        <taxon>Viridiplantae</taxon>
        <taxon>Streptophyta</taxon>
        <taxon>Embryophyta</taxon>
        <taxon>Tracheophyta</taxon>
        <taxon>Spermatophyta</taxon>
        <taxon>Magnoliopsida</taxon>
        <taxon>eudicotyledons</taxon>
        <taxon>Gunneridae</taxon>
        <taxon>Pentapetalae</taxon>
        <taxon>rosids</taxon>
        <taxon>malvids</taxon>
        <taxon>Malvales</taxon>
        <taxon>Malvaceae</taxon>
        <taxon>Malvoideae</taxon>
        <taxon>Hibiscus</taxon>
    </lineage>
</organism>